<feature type="compositionally biased region" description="Low complexity" evidence="1">
    <location>
        <begin position="20"/>
        <end position="39"/>
    </location>
</feature>
<sequence>MASTRVTTGADTPTNTLQDSISELRSSNSSLTSVTSRASFLSPLQPDIADDGSLVSSPPLSSRLTRSLKGRLTGALNYWTGTKERPSKDYPATPTCSPSGEEGAEEEGEKEQQFPMSPASGAPLVFPELQQNNQQLPQLPDDSANAASVHSLQPSPPELFAAL</sequence>
<dbReference type="RefSeq" id="XP_018019270.1">
    <property type="nucleotide sequence ID" value="XM_018163781.1"/>
</dbReference>
<evidence type="ECO:0000256" key="1">
    <source>
        <dbReference type="SAM" id="MobiDB-lite"/>
    </source>
</evidence>
<reference evidence="3" key="1">
    <citation type="submission" date="2025-08" db="UniProtKB">
        <authorList>
            <consortium name="RefSeq"/>
        </authorList>
    </citation>
    <scope>IDENTIFICATION</scope>
</reference>
<dbReference type="AlphaFoldDB" id="A0A8B7NZY1"/>
<evidence type="ECO:0000313" key="3">
    <source>
        <dbReference type="RefSeq" id="XP_018019270.1"/>
    </source>
</evidence>
<gene>
    <name evidence="3" type="primary">LOC108675751</name>
</gene>
<feature type="compositionally biased region" description="Low complexity" evidence="1">
    <location>
        <begin position="129"/>
        <end position="140"/>
    </location>
</feature>
<dbReference type="GeneID" id="108675751"/>
<dbReference type="Proteomes" id="UP000694843">
    <property type="component" value="Unplaced"/>
</dbReference>
<evidence type="ECO:0000313" key="2">
    <source>
        <dbReference type="Proteomes" id="UP000694843"/>
    </source>
</evidence>
<dbReference type="KEGG" id="hazt:108675751"/>
<feature type="compositionally biased region" description="Polar residues" evidence="1">
    <location>
        <begin position="1"/>
        <end position="19"/>
    </location>
</feature>
<feature type="compositionally biased region" description="Low complexity" evidence="1">
    <location>
        <begin position="53"/>
        <end position="66"/>
    </location>
</feature>
<organism evidence="2 3">
    <name type="scientific">Hyalella azteca</name>
    <name type="common">Amphipod</name>
    <dbReference type="NCBI Taxonomy" id="294128"/>
    <lineage>
        <taxon>Eukaryota</taxon>
        <taxon>Metazoa</taxon>
        <taxon>Ecdysozoa</taxon>
        <taxon>Arthropoda</taxon>
        <taxon>Crustacea</taxon>
        <taxon>Multicrustacea</taxon>
        <taxon>Malacostraca</taxon>
        <taxon>Eumalacostraca</taxon>
        <taxon>Peracarida</taxon>
        <taxon>Amphipoda</taxon>
        <taxon>Senticaudata</taxon>
        <taxon>Talitrida</taxon>
        <taxon>Talitroidea</taxon>
        <taxon>Hyalellidae</taxon>
        <taxon>Hyalella</taxon>
    </lineage>
</organism>
<feature type="non-terminal residue" evidence="3">
    <location>
        <position position="163"/>
    </location>
</feature>
<proteinExistence type="predicted"/>
<keyword evidence="2" id="KW-1185">Reference proteome</keyword>
<feature type="region of interest" description="Disordered" evidence="1">
    <location>
        <begin position="78"/>
        <end position="163"/>
    </location>
</feature>
<protein>
    <submittedName>
        <fullName evidence="3">Uncharacterized protein LOC108675751</fullName>
    </submittedName>
</protein>
<name>A0A8B7NZY1_HYAAZ</name>
<feature type="region of interest" description="Disordered" evidence="1">
    <location>
        <begin position="1"/>
        <end position="66"/>
    </location>
</feature>
<accession>A0A8B7NZY1</accession>